<dbReference type="SUPFAM" id="SSF81631">
    <property type="entry name" value="PAP/OAS1 substrate-binding domain"/>
    <property type="match status" value="1"/>
</dbReference>
<evidence type="ECO:0000313" key="4">
    <source>
        <dbReference type="Proteomes" id="UP001443914"/>
    </source>
</evidence>
<dbReference type="InterPro" id="IPR054708">
    <property type="entry name" value="MTPAP-like_central"/>
</dbReference>
<reference evidence="3" key="1">
    <citation type="submission" date="2024-03" db="EMBL/GenBank/DDBJ databases">
        <title>WGS assembly of Saponaria officinalis var. Norfolk2.</title>
        <authorList>
            <person name="Jenkins J."/>
            <person name="Shu S."/>
            <person name="Grimwood J."/>
            <person name="Barry K."/>
            <person name="Goodstein D."/>
            <person name="Schmutz J."/>
            <person name="Leebens-Mack J."/>
            <person name="Osbourn A."/>
        </authorList>
    </citation>
    <scope>NUCLEOTIDE SEQUENCE [LARGE SCALE GENOMIC DNA]</scope>
    <source>
        <strain evidence="3">JIC</strain>
    </source>
</reference>
<feature type="compositionally biased region" description="Polar residues" evidence="1">
    <location>
        <begin position="483"/>
        <end position="492"/>
    </location>
</feature>
<dbReference type="Gene3D" id="1.10.1410.10">
    <property type="match status" value="1"/>
</dbReference>
<feature type="region of interest" description="Disordered" evidence="1">
    <location>
        <begin position="1341"/>
        <end position="1380"/>
    </location>
</feature>
<dbReference type="GO" id="GO:1990817">
    <property type="term" value="F:poly(A) RNA polymerase activity"/>
    <property type="evidence" value="ECO:0007669"/>
    <property type="project" value="InterPro"/>
</dbReference>
<dbReference type="GO" id="GO:0031499">
    <property type="term" value="C:TRAMP complex"/>
    <property type="evidence" value="ECO:0007669"/>
    <property type="project" value="TreeGrafter"/>
</dbReference>
<feature type="compositionally biased region" description="Polar residues" evidence="1">
    <location>
        <begin position="1346"/>
        <end position="1360"/>
    </location>
</feature>
<feature type="compositionally biased region" description="Basic residues" evidence="1">
    <location>
        <begin position="524"/>
        <end position="534"/>
    </location>
</feature>
<dbReference type="Proteomes" id="UP001443914">
    <property type="component" value="Unassembled WGS sequence"/>
</dbReference>
<protein>
    <recommendedName>
        <fullName evidence="2">Poly(A) RNA polymerase mitochondrial-like central palm domain-containing protein</fullName>
    </recommendedName>
</protein>
<dbReference type="EMBL" id="JBDFQZ010000001">
    <property type="protein sequence ID" value="KAK9757820.1"/>
    <property type="molecule type" value="Genomic_DNA"/>
</dbReference>
<dbReference type="PANTHER" id="PTHR23092">
    <property type="entry name" value="POLY(A) RNA POLYMERASE"/>
    <property type="match status" value="1"/>
</dbReference>
<dbReference type="SUPFAM" id="SSF81301">
    <property type="entry name" value="Nucleotidyltransferase"/>
    <property type="match status" value="1"/>
</dbReference>
<dbReference type="InterPro" id="IPR045862">
    <property type="entry name" value="Trf4-like"/>
</dbReference>
<keyword evidence="4" id="KW-1185">Reference proteome</keyword>
<feature type="compositionally biased region" description="Basic residues" evidence="1">
    <location>
        <begin position="446"/>
        <end position="459"/>
    </location>
</feature>
<organism evidence="3 4">
    <name type="scientific">Saponaria officinalis</name>
    <name type="common">Common soapwort</name>
    <name type="synonym">Lychnis saponaria</name>
    <dbReference type="NCBI Taxonomy" id="3572"/>
    <lineage>
        <taxon>Eukaryota</taxon>
        <taxon>Viridiplantae</taxon>
        <taxon>Streptophyta</taxon>
        <taxon>Embryophyta</taxon>
        <taxon>Tracheophyta</taxon>
        <taxon>Spermatophyta</taxon>
        <taxon>Magnoliopsida</taxon>
        <taxon>eudicotyledons</taxon>
        <taxon>Gunneridae</taxon>
        <taxon>Pentapetalae</taxon>
        <taxon>Caryophyllales</taxon>
        <taxon>Caryophyllaceae</taxon>
        <taxon>Caryophylleae</taxon>
        <taxon>Saponaria</taxon>
    </lineage>
</organism>
<feature type="compositionally biased region" description="Basic and acidic residues" evidence="1">
    <location>
        <begin position="1036"/>
        <end position="1052"/>
    </location>
</feature>
<dbReference type="InterPro" id="IPR043519">
    <property type="entry name" value="NT_sf"/>
</dbReference>
<dbReference type="GO" id="GO:0003729">
    <property type="term" value="F:mRNA binding"/>
    <property type="evidence" value="ECO:0007669"/>
    <property type="project" value="TreeGrafter"/>
</dbReference>
<evidence type="ECO:0000259" key="2">
    <source>
        <dbReference type="Pfam" id="PF22600"/>
    </source>
</evidence>
<comment type="caution">
    <text evidence="3">The sequence shown here is derived from an EMBL/GenBank/DDBJ whole genome shotgun (WGS) entry which is preliminary data.</text>
</comment>
<sequence>MNHRQPPTTTATTTKWDAKQIIDVLPSYISLFQNSTRQPDPNPNPDRTTILKWFASLSPPQRVAHLTFVDPTFTHLVLRMLRHVDEHRRRRSHVTFFVLNDIPTTSSTSSRDHVPSPSLLTRRSRGILARVAAESTRSLSSSLLLFSSREDAVTASSLDTVSFKEGFLSELDDFVGAIDTVSNYGFLSGAAEEWAELGLEWAEMRWLKAKGYYSLEEFVANRVEVALRMAWLSANSSSGLGRKRGVKLKEKAKNVVGLGVNVYWRKRGCVDWWQRLDPGFRRTVFRTVLGTAAKSLTEDIIKDDEVLGNGCRHFGMGVHQSLEYNYQSSSSTATSDFLQRRAEFELTTNMDAPSSQLPTSVVRAINRLIVLEAIIALAITSPLDECNHQDKIFFSSLDSVNSVTDIILRKIRGLLMVVSLDSTKLELLEEDNQKNMPNKSKDNSAAKHRKKKGKNRNTKKPSTGLKNSDGASLPDKSLKDNESCSTCVSKSGATHDGVGRPSSAENGEIGEKLGLERLQTSVAKKGKHRKKKPRGQLDLSREVQNTSAGLQTTLASCSTVECEKVQSEMHSFSVSTKTSVDDSSCSQSIEKQSLLPHDFKFVNSHNDLASSAPGNLVASMNNGIDPRVDSCSASNKAKNDEVVSKVVVVNHSADSICSNIVTAGESHEADGDSVEVKREEPRNVYTHEDCYKDRVVSKAVPKSFLYRKTVDVKNDPAARHEVDNLSRYNGPPVIPICYPSYEWPAVAPFRLASFNSQHIPPATDRLHLEVGHNWQNHFQHSFIRQMHQANSSVDVSSGRIMPQPVPASLEWPPIVQTCGYDSTYITRQQAAAQQGFAAQCPKKSAASNEEDANFHSDCYDTSEQLSTQEIVDDYDSHWVSEEEYEVHAVRGIDYNQFFGGGVMYWDPSDYRGSGFSRPPSLSSDDSSWAWREADMTRAVDDMVAFSSSYSTNGLNSPSAAPFCSPFESMAPVHQAMGYVRPGNEGKMTNNSSTLTDLEADENVAGSLASIPSDSDAKSGDSMPYPILRPIIIPNMPRDRSRSEFKGSHDLRSPRVPPNRREHPRIKRPPSPVVLCVPHAPRPPPPSPVGDSKKHRGFPTVRSGSSSPRQWGVRGWFHDGPNFEESHVRVDGAEVVWPSWGNTNFSSRQLAQPLPGAILQDRLIAISQLSHDQEHPDVTLPLQPPELLNCPTRKASLPLMQNLLHEEIDAFCKQVSAENLIKRPYINWAVKRVTRSLQVLWPRSRTNIFGSNASGLSLPTSDVDLVVCLPPVRNLEPIKEAGILEGRNSIKETCLQHAARYLGNQEWVKSDSLKTVENTAIPIIMLVVDVPHDLVTAPIMTHRHTSSSEQKQLGSDQTVRQNDIVGSDNSSSPMGSEFSNCDKDSVSVRLDISFKSPSHTGLQTTELVKQLTDQFPAAAPLALVLKQFLADRSLDQSYSGGLSSYCLVLLITRFLQHEHHLGRPINQNLGNLFMDFLYFFGNVFDPRQMRISIQGSGLYIDRERGYSIDPIYIDDPLFPTNNVGRNCFRIHQCIKAFADAYTILESELSCLGVAVDENTPHHRLLPKIIPSLSLP</sequence>
<evidence type="ECO:0000313" key="3">
    <source>
        <dbReference type="EMBL" id="KAK9757820.1"/>
    </source>
</evidence>
<gene>
    <name evidence="3" type="ORF">RND81_01G188300</name>
</gene>
<dbReference type="GO" id="GO:0043634">
    <property type="term" value="P:polyadenylation-dependent ncRNA catabolic process"/>
    <property type="evidence" value="ECO:0007669"/>
    <property type="project" value="TreeGrafter"/>
</dbReference>
<dbReference type="Gene3D" id="3.30.460.10">
    <property type="entry name" value="Beta Polymerase, domain 2"/>
    <property type="match status" value="1"/>
</dbReference>
<name>A0AAW1NJM5_SAPOF</name>
<feature type="region of interest" description="Disordered" evidence="1">
    <location>
        <begin position="1033"/>
        <end position="1106"/>
    </location>
</feature>
<feature type="region of interest" description="Disordered" evidence="1">
    <location>
        <begin position="431"/>
        <end position="539"/>
    </location>
</feature>
<feature type="domain" description="Poly(A) RNA polymerase mitochondrial-like central palm" evidence="2">
    <location>
        <begin position="1228"/>
        <end position="1324"/>
    </location>
</feature>
<feature type="compositionally biased region" description="Basic and acidic residues" evidence="1">
    <location>
        <begin position="431"/>
        <end position="445"/>
    </location>
</feature>
<dbReference type="Pfam" id="PF22600">
    <property type="entry name" value="MTPAP-like_central"/>
    <property type="match status" value="1"/>
</dbReference>
<accession>A0AAW1NJM5</accession>
<dbReference type="GO" id="GO:0046872">
    <property type="term" value="F:metal ion binding"/>
    <property type="evidence" value="ECO:0007669"/>
    <property type="project" value="UniProtKB-KW"/>
</dbReference>
<dbReference type="PANTHER" id="PTHR23092:SF48">
    <property type="entry name" value="NUCLEOTIDYLTRANSFERASE FAMILY PROTEIN"/>
    <property type="match status" value="1"/>
</dbReference>
<feature type="compositionally biased region" description="Polar residues" evidence="1">
    <location>
        <begin position="1366"/>
        <end position="1378"/>
    </location>
</feature>
<evidence type="ECO:0000256" key="1">
    <source>
        <dbReference type="SAM" id="MobiDB-lite"/>
    </source>
</evidence>
<dbReference type="GO" id="GO:0005730">
    <property type="term" value="C:nucleolus"/>
    <property type="evidence" value="ECO:0007669"/>
    <property type="project" value="TreeGrafter"/>
</dbReference>
<dbReference type="GO" id="GO:0031123">
    <property type="term" value="P:RNA 3'-end processing"/>
    <property type="evidence" value="ECO:0007669"/>
    <property type="project" value="TreeGrafter"/>
</dbReference>
<proteinExistence type="predicted"/>